<keyword evidence="1" id="KW-0067">ATP-binding</keyword>
<proteinExistence type="predicted"/>
<protein>
    <submittedName>
        <fullName evidence="1">ATP-binding protein</fullName>
    </submittedName>
</protein>
<evidence type="ECO:0000313" key="2">
    <source>
        <dbReference type="Proteomes" id="UP000824065"/>
    </source>
</evidence>
<name>A0A9D2FF28_9FIRM</name>
<dbReference type="EMBL" id="DXBJ01000034">
    <property type="protein sequence ID" value="HIZ57964.1"/>
    <property type="molecule type" value="Genomic_DNA"/>
</dbReference>
<reference evidence="1" key="2">
    <citation type="submission" date="2021-04" db="EMBL/GenBank/DDBJ databases">
        <authorList>
            <person name="Gilroy R."/>
        </authorList>
    </citation>
    <scope>NUCLEOTIDE SEQUENCE</scope>
    <source>
        <strain evidence="1">ChiBcec16-3735</strain>
    </source>
</reference>
<dbReference type="InterPro" id="IPR027417">
    <property type="entry name" value="P-loop_NTPase"/>
</dbReference>
<organism evidence="1 2">
    <name type="scientific">Candidatus Faecalibacterium gallistercoris</name>
    <dbReference type="NCBI Taxonomy" id="2838579"/>
    <lineage>
        <taxon>Bacteria</taxon>
        <taxon>Bacillati</taxon>
        <taxon>Bacillota</taxon>
        <taxon>Clostridia</taxon>
        <taxon>Eubacteriales</taxon>
        <taxon>Oscillospiraceae</taxon>
        <taxon>Faecalibacterium</taxon>
    </lineage>
</organism>
<keyword evidence="1" id="KW-0547">Nucleotide-binding</keyword>
<evidence type="ECO:0000313" key="1">
    <source>
        <dbReference type="EMBL" id="HIZ57964.1"/>
    </source>
</evidence>
<gene>
    <name evidence="1" type="ORF">H9725_05210</name>
</gene>
<accession>A0A9D2FF28</accession>
<reference evidence="1" key="1">
    <citation type="journal article" date="2021" name="PeerJ">
        <title>Extensive microbial diversity within the chicken gut microbiome revealed by metagenomics and culture.</title>
        <authorList>
            <person name="Gilroy R."/>
            <person name="Ravi A."/>
            <person name="Getino M."/>
            <person name="Pursley I."/>
            <person name="Horton D.L."/>
            <person name="Alikhan N.F."/>
            <person name="Baker D."/>
            <person name="Gharbi K."/>
            <person name="Hall N."/>
            <person name="Watson M."/>
            <person name="Adriaenssens E.M."/>
            <person name="Foster-Nyarko E."/>
            <person name="Jarju S."/>
            <person name="Secka A."/>
            <person name="Antonio M."/>
            <person name="Oren A."/>
            <person name="Chaudhuri R.R."/>
            <person name="La Ragione R."/>
            <person name="Hildebrand F."/>
            <person name="Pallen M.J."/>
        </authorList>
    </citation>
    <scope>NUCLEOTIDE SEQUENCE</scope>
    <source>
        <strain evidence="1">ChiBcec16-3735</strain>
    </source>
</reference>
<sequence>MVLALQGSMAVGKTSAARWLAAHDPALHVCLEDNAAVLAEVRRRGLDKTRLPDYLAIQRLWIGQEVRRWQAAQAYPCTVLDFGAEEIEFYALHYPRTIGRDWPVEELLAPELAALRQCMPRRILFLDAPDPVLRRRKEGDATRDRGFFEHSLTALLPLKRAWFAQKDNVDVLDTVRLTPDETGAAVLDWTVRQRRA</sequence>
<comment type="caution">
    <text evidence="1">The sequence shown here is derived from an EMBL/GenBank/DDBJ whole genome shotgun (WGS) entry which is preliminary data.</text>
</comment>
<dbReference type="Proteomes" id="UP000824065">
    <property type="component" value="Unassembled WGS sequence"/>
</dbReference>
<dbReference type="Gene3D" id="3.40.50.300">
    <property type="entry name" value="P-loop containing nucleotide triphosphate hydrolases"/>
    <property type="match status" value="1"/>
</dbReference>
<dbReference type="GO" id="GO:0005524">
    <property type="term" value="F:ATP binding"/>
    <property type="evidence" value="ECO:0007669"/>
    <property type="project" value="UniProtKB-KW"/>
</dbReference>
<dbReference type="SUPFAM" id="SSF52540">
    <property type="entry name" value="P-loop containing nucleoside triphosphate hydrolases"/>
    <property type="match status" value="1"/>
</dbReference>
<dbReference type="AlphaFoldDB" id="A0A9D2FF28"/>